<dbReference type="SMART" id="SM00829">
    <property type="entry name" value="PKS_ER"/>
    <property type="match status" value="1"/>
</dbReference>
<dbReference type="Gene3D" id="3.40.50.720">
    <property type="entry name" value="NAD(P)-binding Rossmann-like Domain"/>
    <property type="match status" value="1"/>
</dbReference>
<dbReference type="Proteomes" id="UP001193081">
    <property type="component" value="Unassembled WGS sequence"/>
</dbReference>
<dbReference type="EMBL" id="SIJK02000006">
    <property type="protein sequence ID" value="MBP1465066.1"/>
    <property type="molecule type" value="Genomic_DNA"/>
</dbReference>
<organism evidence="4 5">
    <name type="scientific">Candidatus Chloroploca mongolica</name>
    <dbReference type="NCBI Taxonomy" id="2528176"/>
    <lineage>
        <taxon>Bacteria</taxon>
        <taxon>Bacillati</taxon>
        <taxon>Chloroflexota</taxon>
        <taxon>Chloroflexia</taxon>
        <taxon>Chloroflexales</taxon>
        <taxon>Chloroflexineae</taxon>
        <taxon>Oscillochloridaceae</taxon>
        <taxon>Candidatus Chloroploca</taxon>
    </lineage>
</organism>
<dbReference type="InterPro" id="IPR013149">
    <property type="entry name" value="ADH-like_C"/>
</dbReference>
<sequence length="322" mass="33575">MRAIHVHATGGPEVLQLVDITPPEPGPGQVRVHVAAIGLNFIDTYHRTGLYKLPLPFTPGMEFAGTIDALGAGVTGWTVGDRVATASGSGGYAEYALAPVERLVAVPAEVALNQAAAVMLQGMTAHYLVTSTYPLKSGETCLVHAAAGGVGLLLVQMAKAIGARVIGTVSTEAKAALARGAGADEVIFYTSEPFPQRVRELTDGRGVDVVYDSVGATTWEGSLDSLRPRGMMVTFGNASGPVPPVSPLVLSSKGSLFLTRPTLANYIATSEELAWRTGDIFAWIGSGTLNVRIDRSYALADAAAAHRALEGRETTGKVLILP</sequence>
<dbReference type="PANTHER" id="PTHR48106">
    <property type="entry name" value="QUINONE OXIDOREDUCTASE PIG3-RELATED"/>
    <property type="match status" value="1"/>
</dbReference>
<comment type="caution">
    <text evidence="4">The sequence shown here is derived from an EMBL/GenBank/DDBJ whole genome shotgun (WGS) entry which is preliminary data.</text>
</comment>
<dbReference type="InterPro" id="IPR002364">
    <property type="entry name" value="Quin_OxRdtase/zeta-crystal_CS"/>
</dbReference>
<dbReference type="InterPro" id="IPR020843">
    <property type="entry name" value="ER"/>
</dbReference>
<evidence type="ECO:0000259" key="3">
    <source>
        <dbReference type="SMART" id="SM00829"/>
    </source>
</evidence>
<dbReference type="Gene3D" id="3.90.180.10">
    <property type="entry name" value="Medium-chain alcohol dehydrogenases, catalytic domain"/>
    <property type="match status" value="1"/>
</dbReference>
<evidence type="ECO:0000313" key="4">
    <source>
        <dbReference type="EMBL" id="MBP1465066.1"/>
    </source>
</evidence>
<dbReference type="InterPro" id="IPR047618">
    <property type="entry name" value="QOR-like"/>
</dbReference>
<dbReference type="InterPro" id="IPR013154">
    <property type="entry name" value="ADH-like_N"/>
</dbReference>
<proteinExistence type="predicted"/>
<protein>
    <submittedName>
        <fullName evidence="4">Quinone oxidoreductase</fullName>
    </submittedName>
</protein>
<evidence type="ECO:0000313" key="5">
    <source>
        <dbReference type="Proteomes" id="UP001193081"/>
    </source>
</evidence>
<keyword evidence="5" id="KW-1185">Reference proteome</keyword>
<dbReference type="RefSeq" id="WP_135477122.1">
    <property type="nucleotide sequence ID" value="NZ_SIJK02000006.1"/>
</dbReference>
<dbReference type="SUPFAM" id="SSF51735">
    <property type="entry name" value="NAD(P)-binding Rossmann-fold domains"/>
    <property type="match status" value="1"/>
</dbReference>
<evidence type="ECO:0000256" key="1">
    <source>
        <dbReference type="ARBA" id="ARBA00022857"/>
    </source>
</evidence>
<keyword evidence="1" id="KW-0521">NADP</keyword>
<dbReference type="SUPFAM" id="SSF50129">
    <property type="entry name" value="GroES-like"/>
    <property type="match status" value="1"/>
</dbReference>
<evidence type="ECO:0000256" key="2">
    <source>
        <dbReference type="ARBA" id="ARBA00023002"/>
    </source>
</evidence>
<dbReference type="PANTHER" id="PTHR48106:SF13">
    <property type="entry name" value="QUINONE OXIDOREDUCTASE-RELATED"/>
    <property type="match status" value="1"/>
</dbReference>
<feature type="domain" description="Enoyl reductase (ER)" evidence="3">
    <location>
        <begin position="10"/>
        <end position="320"/>
    </location>
</feature>
<gene>
    <name evidence="4" type="ORF">EYB53_005035</name>
</gene>
<dbReference type="InterPro" id="IPR036291">
    <property type="entry name" value="NAD(P)-bd_dom_sf"/>
</dbReference>
<dbReference type="InterPro" id="IPR011032">
    <property type="entry name" value="GroES-like_sf"/>
</dbReference>
<dbReference type="Pfam" id="PF08240">
    <property type="entry name" value="ADH_N"/>
    <property type="match status" value="1"/>
</dbReference>
<dbReference type="PROSITE" id="PS01162">
    <property type="entry name" value="QOR_ZETA_CRYSTAL"/>
    <property type="match status" value="1"/>
</dbReference>
<name>A0ABS4D6K6_9CHLR</name>
<accession>A0ABS4D6K6</accession>
<keyword evidence="2" id="KW-0560">Oxidoreductase</keyword>
<reference evidence="4 5" key="1">
    <citation type="submission" date="2021-03" db="EMBL/GenBank/DDBJ databases">
        <authorList>
            <person name="Grouzdev D.S."/>
        </authorList>
    </citation>
    <scope>NUCLEOTIDE SEQUENCE [LARGE SCALE GENOMIC DNA]</scope>
    <source>
        <strain evidence="4 5">M50-1</strain>
    </source>
</reference>
<dbReference type="CDD" id="cd05286">
    <property type="entry name" value="QOR2"/>
    <property type="match status" value="1"/>
</dbReference>
<dbReference type="Pfam" id="PF00107">
    <property type="entry name" value="ADH_zinc_N"/>
    <property type="match status" value="1"/>
</dbReference>